<dbReference type="Proteomes" id="UP001501523">
    <property type="component" value="Unassembled WGS sequence"/>
</dbReference>
<accession>A0ABN1IQA5</accession>
<proteinExistence type="inferred from homology"/>
<organism evidence="2 3">
    <name type="scientific">Dokdonella soli</name>
    <dbReference type="NCBI Taxonomy" id="529810"/>
    <lineage>
        <taxon>Bacteria</taxon>
        <taxon>Pseudomonadati</taxon>
        <taxon>Pseudomonadota</taxon>
        <taxon>Gammaproteobacteria</taxon>
        <taxon>Lysobacterales</taxon>
        <taxon>Rhodanobacteraceae</taxon>
        <taxon>Dokdonella</taxon>
    </lineage>
</organism>
<evidence type="ECO:0000313" key="3">
    <source>
        <dbReference type="Proteomes" id="UP001501523"/>
    </source>
</evidence>
<dbReference type="RefSeq" id="WP_343792099.1">
    <property type="nucleotide sequence ID" value="NZ_BAAAEU010000023.1"/>
</dbReference>
<sequence length="142" mass="14781">MFGNDKRNGKSVAAISTLIAEGTTIRGDIEFSGGLHLEGVIDGSISAEGTDAVLTLSEKGRVNGEVRVSNAVVNGTVNGDIFVGERLELAGNARVEGNVHYKVLEMAAGAQVNGRMLYQTEPPRRLPAPAPEIIGPVIAAEA</sequence>
<dbReference type="PANTHER" id="PTHR35024">
    <property type="entry name" value="HYPOTHETICAL CYTOSOLIC PROTEIN"/>
    <property type="match status" value="1"/>
</dbReference>
<evidence type="ECO:0000313" key="2">
    <source>
        <dbReference type="EMBL" id="GAA0719149.1"/>
    </source>
</evidence>
<reference evidence="2 3" key="1">
    <citation type="journal article" date="2019" name="Int. J. Syst. Evol. Microbiol.">
        <title>The Global Catalogue of Microorganisms (GCM) 10K type strain sequencing project: providing services to taxonomists for standard genome sequencing and annotation.</title>
        <authorList>
            <consortium name="The Broad Institute Genomics Platform"/>
            <consortium name="The Broad Institute Genome Sequencing Center for Infectious Disease"/>
            <person name="Wu L."/>
            <person name="Ma J."/>
        </authorList>
    </citation>
    <scope>NUCLEOTIDE SEQUENCE [LARGE SCALE GENOMIC DNA]</scope>
    <source>
        <strain evidence="2 3">JCM 15421</strain>
    </source>
</reference>
<comment type="caution">
    <text evidence="2">The sequence shown here is derived from an EMBL/GenBank/DDBJ whole genome shotgun (WGS) entry which is preliminary data.</text>
</comment>
<name>A0ABN1IQA5_9GAMM</name>
<dbReference type="PANTHER" id="PTHR35024:SF4">
    <property type="entry name" value="POLYMER-FORMING CYTOSKELETAL PROTEIN"/>
    <property type="match status" value="1"/>
</dbReference>
<protein>
    <submittedName>
        <fullName evidence="2">Polymer-forming cytoskeletal protein</fullName>
    </submittedName>
</protein>
<gene>
    <name evidence="2" type="ORF">GCM10009105_27470</name>
</gene>
<comment type="similarity">
    <text evidence="1">Belongs to the bactofilin family.</text>
</comment>
<evidence type="ECO:0000256" key="1">
    <source>
        <dbReference type="ARBA" id="ARBA00044755"/>
    </source>
</evidence>
<dbReference type="InterPro" id="IPR007607">
    <property type="entry name" value="BacA/B"/>
</dbReference>
<dbReference type="Pfam" id="PF04519">
    <property type="entry name" value="Bactofilin"/>
    <property type="match status" value="1"/>
</dbReference>
<dbReference type="EMBL" id="BAAAEU010000023">
    <property type="protein sequence ID" value="GAA0719149.1"/>
    <property type="molecule type" value="Genomic_DNA"/>
</dbReference>
<keyword evidence="3" id="KW-1185">Reference proteome</keyword>